<dbReference type="STRING" id="545695.TREAZ_2728"/>
<dbReference type="EMBL" id="CP001841">
    <property type="protein sequence ID" value="AEF82992.1"/>
    <property type="molecule type" value="Genomic_DNA"/>
</dbReference>
<dbReference type="Pfam" id="PF01381">
    <property type="entry name" value="HTH_3"/>
    <property type="match status" value="1"/>
</dbReference>
<dbReference type="SMART" id="SM00530">
    <property type="entry name" value="HTH_XRE"/>
    <property type="match status" value="1"/>
</dbReference>
<keyword evidence="3" id="KW-1185">Reference proteome</keyword>
<feature type="domain" description="HTH cro/C1-type" evidence="1">
    <location>
        <begin position="10"/>
        <end position="64"/>
    </location>
</feature>
<organism evidence="2 3">
    <name type="scientific">Leadbettera azotonutricia (strain ATCC BAA-888 / DSM 13862 / ZAS-9)</name>
    <name type="common">Treponema azotonutricium</name>
    <dbReference type="NCBI Taxonomy" id="545695"/>
    <lineage>
        <taxon>Bacteria</taxon>
        <taxon>Pseudomonadati</taxon>
        <taxon>Spirochaetota</taxon>
        <taxon>Spirochaetia</taxon>
        <taxon>Spirochaetales</taxon>
        <taxon>Breznakiellaceae</taxon>
        <taxon>Leadbettera</taxon>
    </lineage>
</organism>
<evidence type="ECO:0000259" key="1">
    <source>
        <dbReference type="PROSITE" id="PS50943"/>
    </source>
</evidence>
<reference evidence="2" key="2">
    <citation type="journal article" date="2011" name="ISME J.">
        <title>RNA-seq reveals cooperative metabolic interactions between two termite-gut spirochete species in co-culture.</title>
        <authorList>
            <person name="Rosenthal A.Z."/>
            <person name="Matson E.G."/>
            <person name="Eldar A."/>
            <person name="Leadbetter J.R."/>
        </authorList>
    </citation>
    <scope>NUCLEOTIDE SEQUENCE [LARGE SCALE GENOMIC DNA]</scope>
    <source>
        <strain evidence="2">ZAS-9</strain>
    </source>
</reference>
<dbReference type="KEGG" id="taz:TREAZ_2728"/>
<protein>
    <submittedName>
        <fullName evidence="2">Putative repressor</fullName>
    </submittedName>
</protein>
<dbReference type="CDD" id="cd00093">
    <property type="entry name" value="HTH_XRE"/>
    <property type="match status" value="1"/>
</dbReference>
<accession>F5YDN7</accession>
<dbReference type="SUPFAM" id="SSF47413">
    <property type="entry name" value="lambda repressor-like DNA-binding domains"/>
    <property type="match status" value="1"/>
</dbReference>
<dbReference type="HOGENOM" id="CLU_066192_25_1_12"/>
<sequence>MFAEMFWGRVKRLIEKNGMTQKEAAKASGLSYNTMRGWMYKGIIPIAVDAYKIAQALGVTVEYLVAGKNPRKSQADDIIKKACSLLREAEEKLGSIVT</sequence>
<dbReference type="InterPro" id="IPR010982">
    <property type="entry name" value="Lambda_DNA-bd_dom_sf"/>
</dbReference>
<dbReference type="AlphaFoldDB" id="F5YDN7"/>
<gene>
    <name evidence="2" type="ordered locus">TREAZ_2728</name>
</gene>
<evidence type="ECO:0000313" key="3">
    <source>
        <dbReference type="Proteomes" id="UP000009222"/>
    </source>
</evidence>
<dbReference type="Gene3D" id="1.10.260.40">
    <property type="entry name" value="lambda repressor-like DNA-binding domains"/>
    <property type="match status" value="1"/>
</dbReference>
<evidence type="ECO:0000313" key="2">
    <source>
        <dbReference type="EMBL" id="AEF82992.1"/>
    </source>
</evidence>
<dbReference type="InParanoid" id="F5YDN7"/>
<name>F5YDN7_LEAAZ</name>
<dbReference type="InterPro" id="IPR001387">
    <property type="entry name" value="Cro/C1-type_HTH"/>
</dbReference>
<reference evidence="2" key="1">
    <citation type="submission" date="2009-12" db="EMBL/GenBank/DDBJ databases">
        <authorList>
            <person name="Tetu S.G."/>
            <person name="Matson E."/>
            <person name="Ren Q."/>
            <person name="Seshadri R."/>
            <person name="Elbourne L."/>
            <person name="Hassan K.A."/>
            <person name="Durkin A."/>
            <person name="Radune D."/>
            <person name="Mohamoud Y."/>
            <person name="Shay R."/>
            <person name="Jin S."/>
            <person name="Zhang X."/>
            <person name="Lucey K."/>
            <person name="Ballor N.R."/>
            <person name="Ottesen E."/>
            <person name="Rosenthal R."/>
            <person name="Allen A."/>
            <person name="Leadbetter J.R."/>
            <person name="Paulsen I.T."/>
        </authorList>
    </citation>
    <scope>NUCLEOTIDE SEQUENCE</scope>
    <source>
        <strain evidence="2">ZAS-9</strain>
    </source>
</reference>
<dbReference type="Proteomes" id="UP000009222">
    <property type="component" value="Chromosome"/>
</dbReference>
<dbReference type="GO" id="GO:0003677">
    <property type="term" value="F:DNA binding"/>
    <property type="evidence" value="ECO:0007669"/>
    <property type="project" value="InterPro"/>
</dbReference>
<dbReference type="eggNOG" id="COG1476">
    <property type="taxonomic scope" value="Bacteria"/>
</dbReference>
<dbReference type="PROSITE" id="PS50943">
    <property type="entry name" value="HTH_CROC1"/>
    <property type="match status" value="1"/>
</dbReference>
<proteinExistence type="predicted"/>